<dbReference type="SUPFAM" id="SSF52540">
    <property type="entry name" value="P-loop containing nucleoside triphosphate hydrolases"/>
    <property type="match status" value="1"/>
</dbReference>
<dbReference type="EMBL" id="BPWL01000004">
    <property type="protein sequence ID" value="GJJ09522.1"/>
    <property type="molecule type" value="Genomic_DNA"/>
</dbReference>
<dbReference type="InterPro" id="IPR027417">
    <property type="entry name" value="P-loop_NTPase"/>
</dbReference>
<proteinExistence type="predicted"/>
<evidence type="ECO:0000259" key="6">
    <source>
        <dbReference type="PROSITE" id="PS51192"/>
    </source>
</evidence>
<sequence length="1355" mass="153358">MTKKKKTQLKFIERGFATTSIPKKIEVAEETKIAPDGPVEGRGLPDEGRNSSSPQSNGLPTVTNETSKLESNYIAPLDKYQEKTDKDVARFLKSIEFDRRLSQTYEKLELFPAHMDTLLNLIEKSTASCDLNPCFLNNPPLIKISDHSSIDAYLEDKVLYQFGLIYGVFRKLGIGEERILDCLKTTNILDINLAYKWLCVHSSEEELTLDKPQEYGSFEPVLLSTEHFRFHASEFVASSADSPDKVAPPTPLQKDFIKRTGRQPPAVDSIIFGEYDDPNLEYAHIKARIYEIERSPGNDGSSFNILKQLNARLLTLQSDYYFREREGEDAFTIEKSKIDARLLEQKLAGKPSEKNNPQARALPNSEVIDDIFEDHIAEEGNGIFGIILDGVPESELVEGTQVQIREMAIPKNWTGRTAKPLLLDVVKKINRFALVSYRLLPSTRTGIAKRSAVSIRWSDSFVGEWSMESIGCMTVNQAEEFISIVALHGITFQKTKGFATGCANNVISMVQANIRFLPPLLRDLWDDLEARRKDVEISENRRIWSLLYDICEKKKKNPEQRKRLPIASYREEILATMDASRVIVISGDTGCGKSTQVPSFILEESLSKGRYCKIYCTEPRRISVVSLAQRVSAELGDPPGSLGTSSSLTGYSIRLESNTSRTSRLIFATYGIVLRMLEKRDTSEEATAPFDDVTVHERNLDSDFLLIVLRSLLETNKVLKIILMSATLNAKKLSEFFHDCPVITVPGRTFPVDVHFLEDAVEYTNWSIDKDSPLARRDGALRNNKSITLNEDLLHTEDFVEPEPEISPEKQYTQTTRTTVALLDERQIPYTLIVRILERLCFEDVTFHKYSKAILIFMPGLAEIRRLHDMLSDHAMFGVEEEFQIYPLHSTMTNEQQSSVFDLLPASVRKIVISTNIAETGVTIPDITCVIDTGRHREMRYDEKRQISRLIETFITKSNAKQRRGRAGRVQAGLCFHLFTKLRFEKYMQDDPTPEMSRLSLSSIALKIKTLDLSLGNSIEDVLSHALDPPLEANVQRAIQALVDVKALTPNQDITTMGKLLNRMPTDVHLGKVLLGAVVFGCLDPALTIVAALNSKSPFVTPFGQEQQADKAHKSFQKGLDELILLRLTKFSRKDLQQIEDLRQQFLGYLIDSGLIKLSPNEREDFVKLRFSRNRTRFVRVPLDLDHNSKDISYINAALVFGLYPRLLSINRADEQLRTVSNNQVAYFHPSSINMRKKLAEFSGNFLCYFTLMQSKRLYAWETGPVDNLALALLCGDCEFKPFAGSLVIDRKVKFRLSLRTCAALEQLRQHLSSILALKMRSIPLNQIQTEWYNLALSVISRINPDGSNLEITVA</sequence>
<evidence type="ECO:0000256" key="5">
    <source>
        <dbReference type="SAM" id="MobiDB-lite"/>
    </source>
</evidence>
<dbReference type="GO" id="GO:0005524">
    <property type="term" value="F:ATP binding"/>
    <property type="evidence" value="ECO:0007669"/>
    <property type="project" value="UniProtKB-KW"/>
</dbReference>
<comment type="caution">
    <text evidence="8">The sequence shown here is derived from an EMBL/GenBank/DDBJ whole genome shotgun (WGS) entry which is preliminary data.</text>
</comment>
<keyword evidence="2" id="KW-0378">Hydrolase</keyword>
<dbReference type="Gene3D" id="3.40.50.300">
    <property type="entry name" value="P-loop containing nucleotide triphosphate hydrolases"/>
    <property type="match status" value="2"/>
</dbReference>
<dbReference type="CDD" id="cd18791">
    <property type="entry name" value="SF2_C_RHA"/>
    <property type="match status" value="1"/>
</dbReference>
<evidence type="ECO:0000256" key="2">
    <source>
        <dbReference type="ARBA" id="ARBA00022801"/>
    </source>
</evidence>
<evidence type="ECO:0000256" key="3">
    <source>
        <dbReference type="ARBA" id="ARBA00022806"/>
    </source>
</evidence>
<dbReference type="FunFam" id="1.20.120.1080:FF:000002">
    <property type="entry name" value="Putative ATP-dependent RNA helicase DHX36"/>
    <property type="match status" value="1"/>
</dbReference>
<dbReference type="Pfam" id="PF00271">
    <property type="entry name" value="Helicase_C"/>
    <property type="match status" value="1"/>
</dbReference>
<dbReference type="InterPro" id="IPR001650">
    <property type="entry name" value="Helicase_C-like"/>
</dbReference>
<feature type="domain" description="Helicase C-terminal" evidence="7">
    <location>
        <begin position="832"/>
        <end position="1012"/>
    </location>
</feature>
<dbReference type="Proteomes" id="UP001050691">
    <property type="component" value="Unassembled WGS sequence"/>
</dbReference>
<dbReference type="GO" id="GO:0004386">
    <property type="term" value="F:helicase activity"/>
    <property type="evidence" value="ECO:0007669"/>
    <property type="project" value="UniProtKB-KW"/>
</dbReference>
<dbReference type="InterPro" id="IPR011709">
    <property type="entry name" value="DEAD-box_helicase_OB_fold"/>
</dbReference>
<dbReference type="SMART" id="SM00847">
    <property type="entry name" value="HA2"/>
    <property type="match status" value="1"/>
</dbReference>
<protein>
    <recommendedName>
        <fullName evidence="10">P-loop containing nucleoside triphosphate hydrolase protein</fullName>
    </recommendedName>
</protein>
<dbReference type="PANTHER" id="PTHR18934:SF145">
    <property type="entry name" value="ATP-DEPENDENT RNA HELICASE DHX57-RELATED"/>
    <property type="match status" value="1"/>
</dbReference>
<evidence type="ECO:0000313" key="8">
    <source>
        <dbReference type="EMBL" id="GJJ09522.1"/>
    </source>
</evidence>
<organism evidence="8 9">
    <name type="scientific">Clathrus columnatus</name>
    <dbReference type="NCBI Taxonomy" id="1419009"/>
    <lineage>
        <taxon>Eukaryota</taxon>
        <taxon>Fungi</taxon>
        <taxon>Dikarya</taxon>
        <taxon>Basidiomycota</taxon>
        <taxon>Agaricomycotina</taxon>
        <taxon>Agaricomycetes</taxon>
        <taxon>Phallomycetidae</taxon>
        <taxon>Phallales</taxon>
        <taxon>Clathraceae</taxon>
        <taxon>Clathrus</taxon>
    </lineage>
</organism>
<dbReference type="PANTHER" id="PTHR18934">
    <property type="entry name" value="ATP-DEPENDENT RNA HELICASE"/>
    <property type="match status" value="1"/>
</dbReference>
<evidence type="ECO:0000313" key="9">
    <source>
        <dbReference type="Proteomes" id="UP001050691"/>
    </source>
</evidence>
<name>A0AAV5A7N8_9AGAM</name>
<evidence type="ECO:0000259" key="7">
    <source>
        <dbReference type="PROSITE" id="PS51194"/>
    </source>
</evidence>
<keyword evidence="4" id="KW-0067">ATP-binding</keyword>
<dbReference type="PROSITE" id="PS51194">
    <property type="entry name" value="HELICASE_CTER"/>
    <property type="match status" value="1"/>
</dbReference>
<keyword evidence="3" id="KW-0347">Helicase</keyword>
<feature type="domain" description="Helicase ATP-binding" evidence="6">
    <location>
        <begin position="574"/>
        <end position="746"/>
    </location>
</feature>
<keyword evidence="1" id="KW-0547">Nucleotide-binding</keyword>
<dbReference type="InterPro" id="IPR007502">
    <property type="entry name" value="Helicase-assoc_dom"/>
</dbReference>
<dbReference type="SMART" id="SM00490">
    <property type="entry name" value="HELICc"/>
    <property type="match status" value="1"/>
</dbReference>
<dbReference type="PROSITE" id="PS51192">
    <property type="entry name" value="HELICASE_ATP_BIND_1"/>
    <property type="match status" value="1"/>
</dbReference>
<dbReference type="InterPro" id="IPR014001">
    <property type="entry name" value="Helicase_ATP-bd"/>
</dbReference>
<dbReference type="Pfam" id="PF21010">
    <property type="entry name" value="HA2_C"/>
    <property type="match status" value="1"/>
</dbReference>
<evidence type="ECO:0000256" key="1">
    <source>
        <dbReference type="ARBA" id="ARBA00022741"/>
    </source>
</evidence>
<reference evidence="8" key="1">
    <citation type="submission" date="2021-10" db="EMBL/GenBank/DDBJ databases">
        <title>De novo Genome Assembly of Clathrus columnatus (Basidiomycota, Fungi) Using Illumina and Nanopore Sequence Data.</title>
        <authorList>
            <person name="Ogiso-Tanaka E."/>
            <person name="Itagaki H."/>
            <person name="Hosoya T."/>
            <person name="Hosaka K."/>
        </authorList>
    </citation>
    <scope>NUCLEOTIDE SEQUENCE</scope>
    <source>
        <strain evidence="8">MO-923</strain>
    </source>
</reference>
<feature type="compositionally biased region" description="Polar residues" evidence="5">
    <location>
        <begin position="50"/>
        <end position="65"/>
    </location>
</feature>
<dbReference type="GO" id="GO:0003723">
    <property type="term" value="F:RNA binding"/>
    <property type="evidence" value="ECO:0007669"/>
    <property type="project" value="TreeGrafter"/>
</dbReference>
<keyword evidence="9" id="KW-1185">Reference proteome</keyword>
<dbReference type="Gene3D" id="1.20.120.1080">
    <property type="match status" value="1"/>
</dbReference>
<accession>A0AAV5A7N8</accession>
<dbReference type="GO" id="GO:0016787">
    <property type="term" value="F:hydrolase activity"/>
    <property type="evidence" value="ECO:0007669"/>
    <property type="project" value="UniProtKB-KW"/>
</dbReference>
<gene>
    <name evidence="8" type="ORF">Clacol_003745</name>
</gene>
<feature type="region of interest" description="Disordered" evidence="5">
    <location>
        <begin position="27"/>
        <end position="65"/>
    </location>
</feature>
<dbReference type="CDD" id="cd17917">
    <property type="entry name" value="DEXHc_RHA-like"/>
    <property type="match status" value="1"/>
</dbReference>
<dbReference type="Pfam" id="PF07717">
    <property type="entry name" value="OB_NTP_bind"/>
    <property type="match status" value="1"/>
</dbReference>
<dbReference type="SMART" id="SM00487">
    <property type="entry name" value="DEXDc"/>
    <property type="match status" value="1"/>
</dbReference>
<evidence type="ECO:0000256" key="4">
    <source>
        <dbReference type="ARBA" id="ARBA00022840"/>
    </source>
</evidence>
<evidence type="ECO:0008006" key="10">
    <source>
        <dbReference type="Google" id="ProtNLM"/>
    </source>
</evidence>
<dbReference type="FunFam" id="3.40.50.300:FF:000819">
    <property type="entry name" value="ATP dependent RNA helicase, putative"/>
    <property type="match status" value="1"/>
</dbReference>